<name>A0A378MYM0_MANHA</name>
<dbReference type="AlphaFoldDB" id="A0A378MYM0"/>
<sequence length="95" mass="10929">MNTKESLKFSGEIILITSLIANRIKYLLHREPHSTRISVLLDVLSHFALIPTILDNQVSYQNLLDFQEKISIYPYSELDELKGSIKNYSCQDRGS</sequence>
<evidence type="ECO:0000313" key="1">
    <source>
        <dbReference type="EMBL" id="STY61310.1"/>
    </source>
</evidence>
<reference evidence="1 2" key="1">
    <citation type="submission" date="2018-06" db="EMBL/GenBank/DDBJ databases">
        <authorList>
            <consortium name="Pathogen Informatics"/>
            <person name="Doyle S."/>
        </authorList>
    </citation>
    <scope>NUCLEOTIDE SEQUENCE [LARGE SCALE GENOMIC DNA]</scope>
    <source>
        <strain evidence="1 2">NCTC10638</strain>
    </source>
</reference>
<gene>
    <name evidence="1" type="ORF">NCTC10638_02521</name>
</gene>
<accession>A0A378MYM0</accession>
<protein>
    <submittedName>
        <fullName evidence="1">Uncharacterized protein</fullName>
    </submittedName>
</protein>
<proteinExistence type="predicted"/>
<dbReference type="EMBL" id="UGPN01000002">
    <property type="protein sequence ID" value="STY61310.1"/>
    <property type="molecule type" value="Genomic_DNA"/>
</dbReference>
<evidence type="ECO:0000313" key="2">
    <source>
        <dbReference type="Proteomes" id="UP000254802"/>
    </source>
</evidence>
<organism evidence="1 2">
    <name type="scientific">Mannheimia haemolytica</name>
    <name type="common">Pasteurella haemolytica</name>
    <dbReference type="NCBI Taxonomy" id="75985"/>
    <lineage>
        <taxon>Bacteria</taxon>
        <taxon>Pseudomonadati</taxon>
        <taxon>Pseudomonadota</taxon>
        <taxon>Gammaproteobacteria</taxon>
        <taxon>Pasteurellales</taxon>
        <taxon>Pasteurellaceae</taxon>
        <taxon>Mannheimia</taxon>
    </lineage>
</organism>
<dbReference type="Proteomes" id="UP000254802">
    <property type="component" value="Unassembled WGS sequence"/>
</dbReference>